<reference evidence="1" key="2">
    <citation type="submission" date="2025-09" db="UniProtKB">
        <authorList>
            <consortium name="EnsemblPlants"/>
        </authorList>
    </citation>
    <scope>IDENTIFICATION</scope>
</reference>
<protein>
    <submittedName>
        <fullName evidence="1">Uncharacterized protein</fullName>
    </submittedName>
</protein>
<dbReference type="EnsemblPlants" id="AVESA.00010b.r2.4DG0719060.1">
    <property type="protein sequence ID" value="AVESA.00010b.r2.4DG0719060.1.CDS"/>
    <property type="gene ID" value="AVESA.00010b.r2.4DG0719060"/>
</dbReference>
<evidence type="ECO:0000313" key="2">
    <source>
        <dbReference type="Proteomes" id="UP001732700"/>
    </source>
</evidence>
<name>A0ACD5X1L9_AVESA</name>
<evidence type="ECO:0000313" key="1">
    <source>
        <dbReference type="EnsemblPlants" id="AVESA.00010b.r2.4DG0719060.1.CDS"/>
    </source>
</evidence>
<proteinExistence type="predicted"/>
<accession>A0ACD5X1L9</accession>
<keyword evidence="2" id="KW-1185">Reference proteome</keyword>
<organism evidence="1 2">
    <name type="scientific">Avena sativa</name>
    <name type="common">Oat</name>
    <dbReference type="NCBI Taxonomy" id="4498"/>
    <lineage>
        <taxon>Eukaryota</taxon>
        <taxon>Viridiplantae</taxon>
        <taxon>Streptophyta</taxon>
        <taxon>Embryophyta</taxon>
        <taxon>Tracheophyta</taxon>
        <taxon>Spermatophyta</taxon>
        <taxon>Magnoliopsida</taxon>
        <taxon>Liliopsida</taxon>
        <taxon>Poales</taxon>
        <taxon>Poaceae</taxon>
        <taxon>BOP clade</taxon>
        <taxon>Pooideae</taxon>
        <taxon>Poodae</taxon>
        <taxon>Poeae</taxon>
        <taxon>Poeae Chloroplast Group 1 (Aveneae type)</taxon>
        <taxon>Aveninae</taxon>
        <taxon>Avena</taxon>
    </lineage>
</organism>
<dbReference type="Proteomes" id="UP001732700">
    <property type="component" value="Chromosome 4D"/>
</dbReference>
<reference evidence="1" key="1">
    <citation type="submission" date="2021-05" db="EMBL/GenBank/DDBJ databases">
        <authorList>
            <person name="Scholz U."/>
            <person name="Mascher M."/>
            <person name="Fiebig A."/>
        </authorList>
    </citation>
    <scope>NUCLEOTIDE SEQUENCE [LARGE SCALE GENOMIC DNA]</scope>
</reference>
<sequence length="454" mass="49297">MAPRMTSPPSPSKKLVYLYLLLVFPIAATLIYVPKLNAAVQARGTDLRPTLHPAEIRDGQTALALRLAKHLAPASSNSTNNGNVAFSPVSIHGALSLVAAGARGATLDQLLAFLGAPSAAGLADFGRRIIHRVLADRAASGGPTVLFSSGIWVDVSRGGLNKAFRDVAVQSYKSSVTRTMNFTDQPGQVAEAINSWVRIATNNLIIDSNITANDIRAAGTDLLLANAVYFKAKWANPFQAYHTQPDTFHRLDGTRVQAQFMSHTMYGLHYASSVDGFKVLKLPYNHGRDDAASHARYSMYLFLPDQRQGMTNMVGAIAAGPDYLYTALPKTAVHEAITVRLPKFQIRFDWDLDSDLRLLGLSLPFSPESADLQGICDKNHHGRPTFLHKLLHKAVVKVDEDGTEAAAAVTMPSFSSGMQPPPIQFVADHPFTFFIMEERSGLIVFAGHVLDPTN</sequence>